<dbReference type="Proteomes" id="UP000199642">
    <property type="component" value="Unassembled WGS sequence"/>
</dbReference>
<feature type="transmembrane region" description="Helical" evidence="1">
    <location>
        <begin position="529"/>
        <end position="552"/>
    </location>
</feature>
<dbReference type="EMBL" id="FOPC01000008">
    <property type="protein sequence ID" value="SFG78330.1"/>
    <property type="molecule type" value="Genomic_DNA"/>
</dbReference>
<dbReference type="OrthoDB" id="9777219at2"/>
<keyword evidence="5" id="KW-1185">Reference proteome</keyword>
<reference evidence="5" key="1">
    <citation type="submission" date="2016-10" db="EMBL/GenBank/DDBJ databases">
        <authorList>
            <person name="Varghese N."/>
            <person name="Submissions S."/>
        </authorList>
    </citation>
    <scope>NUCLEOTIDE SEQUENCE [LARGE SCALE GENOMIC DNA]</scope>
    <source>
        <strain evidence="5">DSM 19315</strain>
    </source>
</reference>
<dbReference type="NCBIfam" id="TIGR03521">
    <property type="entry name" value="GldG"/>
    <property type="match status" value="1"/>
</dbReference>
<sequence>MIQQKQHNALYLGILLGGLILLFLMGQLVHFRIDLTEEKRYSIHPATEEILSGIESPIHVEILLVGDDLPGGMRRLQRSIEETVRTFNAYSPEKITFSYFDPLSIPQEEQEEFVVDLANYGINPTNLRIRQSGGQRTELVFPGILVYDEEYETGALVLKGEMGMSEDQILNQSIENLEFELANSIRKLTQSGDNALAMIIGHDEMSEDDGYGLVEALDGDFEVFKVPLEQARTVEDLINFKIIFIQGPKESYTEREIYLLDQYVMNGGNLVVLTDGVALDISQADGEGTLAMPFDHGLDNLLFKYGIRINKDLIQDLNFGYFPVMGGNFGDQEQLVPLPWPFYIQSTRMQTHPITKGLDMVYLRFASSIDTVMAKGIKKTPLLFSSENSRILPAPARVAFRDMEQEPDLNTYNQSNLPLAYLLEGEFTSLYKNRFLPDGFDQEDFRESGQGKVVVIGDGEIFQSQADPMTGNPLNLGDDPFNQVIFANKLFLRNLSQYLINPEGIIASRTRTFQIRPLNRAKIAQQKSYWQLINVLAPVITLLIIGSGISFARKRKFSKK</sequence>
<dbReference type="InterPro" id="IPR019196">
    <property type="entry name" value="ABC_transp_unknown"/>
</dbReference>
<dbReference type="SUPFAM" id="SSF52317">
    <property type="entry name" value="Class I glutamine amidotransferase-like"/>
    <property type="match status" value="1"/>
</dbReference>
<evidence type="ECO:0000313" key="4">
    <source>
        <dbReference type="EMBL" id="SFG78330.1"/>
    </source>
</evidence>
<evidence type="ECO:0000259" key="2">
    <source>
        <dbReference type="Pfam" id="PF09822"/>
    </source>
</evidence>
<dbReference type="AlphaFoldDB" id="A0A1I2UMS5"/>
<keyword evidence="1" id="KW-1133">Transmembrane helix</keyword>
<dbReference type="InterPro" id="IPR055396">
    <property type="entry name" value="DUF7088"/>
</dbReference>
<evidence type="ECO:0000313" key="5">
    <source>
        <dbReference type="Proteomes" id="UP000199642"/>
    </source>
</evidence>
<dbReference type="InterPro" id="IPR019863">
    <property type="entry name" value="Motility-assoc_ABC-rel_GldG"/>
</dbReference>
<evidence type="ECO:0000256" key="1">
    <source>
        <dbReference type="SAM" id="Phobius"/>
    </source>
</evidence>
<dbReference type="InterPro" id="IPR029062">
    <property type="entry name" value="Class_I_gatase-like"/>
</dbReference>
<dbReference type="RefSeq" id="WP_092791858.1">
    <property type="nucleotide sequence ID" value="NZ_FOPC01000008.1"/>
</dbReference>
<name>A0A1I2UMS5_9BACT</name>
<gene>
    <name evidence="4" type="ORF">SAMN04487988_10830</name>
</gene>
<dbReference type="STRING" id="435880.SAMN04487988_10830"/>
<proteinExistence type="predicted"/>
<organism evidence="4 5">
    <name type="scientific">Algoriphagus hitonicola</name>
    <dbReference type="NCBI Taxonomy" id="435880"/>
    <lineage>
        <taxon>Bacteria</taxon>
        <taxon>Pseudomonadati</taxon>
        <taxon>Bacteroidota</taxon>
        <taxon>Cytophagia</taxon>
        <taxon>Cytophagales</taxon>
        <taxon>Cyclobacteriaceae</taxon>
        <taxon>Algoriphagus</taxon>
    </lineage>
</organism>
<keyword evidence="1" id="KW-0812">Transmembrane</keyword>
<protein>
    <submittedName>
        <fullName evidence="4">Gliding-associated putative ABC transporter substrate-binding component GldG</fullName>
    </submittedName>
</protein>
<feature type="transmembrane region" description="Helical" evidence="1">
    <location>
        <begin position="9"/>
        <end position="29"/>
    </location>
</feature>
<evidence type="ECO:0000259" key="3">
    <source>
        <dbReference type="Pfam" id="PF23357"/>
    </source>
</evidence>
<feature type="domain" description="DUF7088" evidence="3">
    <location>
        <begin position="37"/>
        <end position="146"/>
    </location>
</feature>
<keyword evidence="1" id="KW-0472">Membrane</keyword>
<accession>A0A1I2UMS5</accession>
<dbReference type="Pfam" id="PF09822">
    <property type="entry name" value="ABC_transp_aux"/>
    <property type="match status" value="1"/>
</dbReference>
<feature type="domain" description="ABC-type uncharacterised transport system" evidence="2">
    <location>
        <begin position="196"/>
        <end position="494"/>
    </location>
</feature>
<dbReference type="Pfam" id="PF23357">
    <property type="entry name" value="DUF7088"/>
    <property type="match status" value="1"/>
</dbReference>